<evidence type="ECO:0000313" key="2">
    <source>
        <dbReference type="Proteomes" id="UP001054945"/>
    </source>
</evidence>
<proteinExistence type="predicted"/>
<organism evidence="1 2">
    <name type="scientific">Caerostris extrusa</name>
    <name type="common">Bark spider</name>
    <name type="synonym">Caerostris bankana</name>
    <dbReference type="NCBI Taxonomy" id="172846"/>
    <lineage>
        <taxon>Eukaryota</taxon>
        <taxon>Metazoa</taxon>
        <taxon>Ecdysozoa</taxon>
        <taxon>Arthropoda</taxon>
        <taxon>Chelicerata</taxon>
        <taxon>Arachnida</taxon>
        <taxon>Araneae</taxon>
        <taxon>Araneomorphae</taxon>
        <taxon>Entelegynae</taxon>
        <taxon>Araneoidea</taxon>
        <taxon>Araneidae</taxon>
        <taxon>Caerostris</taxon>
    </lineage>
</organism>
<sequence length="144" mass="16530">MSQRMGRDVPSRRKERTLPADYLFPVLVYDAHGRQKRHCIEQLEARGWKWRRVVPGKWMRSDLRFAARVKNFNCDENGKEMPSGGSEKRGDGNEICELPFPVGCPKGRVGMCLAGERKRALSADCLLPVLFYDAHGRRSCYCIQ</sequence>
<dbReference type="AlphaFoldDB" id="A0AAV4R774"/>
<dbReference type="EMBL" id="BPLR01007322">
    <property type="protein sequence ID" value="GIY16047.1"/>
    <property type="molecule type" value="Genomic_DNA"/>
</dbReference>
<accession>A0AAV4R774</accession>
<protein>
    <submittedName>
        <fullName evidence="1">Uncharacterized protein</fullName>
    </submittedName>
</protein>
<keyword evidence="2" id="KW-1185">Reference proteome</keyword>
<comment type="caution">
    <text evidence="1">The sequence shown here is derived from an EMBL/GenBank/DDBJ whole genome shotgun (WGS) entry which is preliminary data.</text>
</comment>
<reference evidence="1 2" key="1">
    <citation type="submission" date="2021-06" db="EMBL/GenBank/DDBJ databases">
        <title>Caerostris extrusa draft genome.</title>
        <authorList>
            <person name="Kono N."/>
            <person name="Arakawa K."/>
        </authorList>
    </citation>
    <scope>NUCLEOTIDE SEQUENCE [LARGE SCALE GENOMIC DNA]</scope>
</reference>
<dbReference type="Proteomes" id="UP001054945">
    <property type="component" value="Unassembled WGS sequence"/>
</dbReference>
<evidence type="ECO:0000313" key="1">
    <source>
        <dbReference type="EMBL" id="GIY16047.1"/>
    </source>
</evidence>
<gene>
    <name evidence="1" type="ORF">CEXT_108831</name>
</gene>
<name>A0AAV4R774_CAEEX</name>